<gene>
    <name evidence="1" type="ORF">CU102_12285</name>
</gene>
<reference evidence="2" key="1">
    <citation type="submission" date="2017-11" db="EMBL/GenBank/DDBJ databases">
        <authorList>
            <person name="Kuznetsova I."/>
            <person name="Sazanova A."/>
            <person name="Chirak E."/>
            <person name="Safronova V."/>
            <person name="Willems A."/>
        </authorList>
    </citation>
    <scope>NUCLEOTIDE SEQUENCE [LARGE SCALE GENOMIC DNA]</scope>
    <source>
        <strain evidence="2">STM 196</strain>
    </source>
</reference>
<name>A0A2P7BPY3_9HYPH</name>
<sequence>MNKLDAARRQLLAAIHIHWYLKEPLAVYSLATNAWEISNTLLEKADRLRMIREIAESQGSTPRQIKDLINLPRNFIKHADRDPDATQPDITDTDCDAMLETACIDYMMAAGRSHIIMGIYLAWYSAIFPEKVGSFLREAADLFFPNLFTMPRADQILAARKAASQPIPSNVLNAYRNELTDNHRWTALRSLGQNLPTG</sequence>
<dbReference type="OrthoDB" id="7446528at2"/>
<dbReference type="EMBL" id="PGGO01000008">
    <property type="protein sequence ID" value="PSH68537.1"/>
    <property type="molecule type" value="Genomic_DNA"/>
</dbReference>
<comment type="caution">
    <text evidence="1">The sequence shown here is derived from an EMBL/GenBank/DDBJ whole genome shotgun (WGS) entry which is preliminary data.</text>
</comment>
<dbReference type="AlphaFoldDB" id="A0A2P7BPY3"/>
<keyword evidence="2" id="KW-1185">Reference proteome</keyword>
<evidence type="ECO:0000313" key="2">
    <source>
        <dbReference type="Proteomes" id="UP000241444"/>
    </source>
</evidence>
<accession>A0A2P7BPY3</accession>
<evidence type="ECO:0000313" key="1">
    <source>
        <dbReference type="EMBL" id="PSH68537.1"/>
    </source>
</evidence>
<organism evidence="1 2">
    <name type="scientific">Phyllobacterium brassicacearum</name>
    <dbReference type="NCBI Taxonomy" id="314235"/>
    <lineage>
        <taxon>Bacteria</taxon>
        <taxon>Pseudomonadati</taxon>
        <taxon>Pseudomonadota</taxon>
        <taxon>Alphaproteobacteria</taxon>
        <taxon>Hyphomicrobiales</taxon>
        <taxon>Phyllobacteriaceae</taxon>
        <taxon>Phyllobacterium</taxon>
    </lineage>
</organism>
<dbReference type="Proteomes" id="UP000241444">
    <property type="component" value="Unassembled WGS sequence"/>
</dbReference>
<dbReference type="RefSeq" id="WP_106711395.1">
    <property type="nucleotide sequence ID" value="NZ_PGGO01000008.1"/>
</dbReference>
<protein>
    <submittedName>
        <fullName evidence="1">Uncharacterized protein</fullName>
    </submittedName>
</protein>
<proteinExistence type="predicted"/>